<reference evidence="1" key="1">
    <citation type="submission" date="2021-05" db="EMBL/GenBank/DDBJ databases">
        <authorList>
            <person name="Scholz U."/>
            <person name="Mascher M."/>
            <person name="Fiebig A."/>
        </authorList>
    </citation>
    <scope>NUCLEOTIDE SEQUENCE [LARGE SCALE GENOMIC DNA]</scope>
</reference>
<protein>
    <submittedName>
        <fullName evidence="1">Uncharacterized protein</fullName>
    </submittedName>
</protein>
<reference evidence="1" key="2">
    <citation type="submission" date="2025-09" db="UniProtKB">
        <authorList>
            <consortium name="EnsemblPlants"/>
        </authorList>
    </citation>
    <scope>IDENTIFICATION</scope>
</reference>
<keyword evidence="2" id="KW-1185">Reference proteome</keyword>
<dbReference type="Proteomes" id="UP001732700">
    <property type="component" value="Chromosome 4D"/>
</dbReference>
<accession>A0ACD5X5U2</accession>
<proteinExistence type="predicted"/>
<organism evidence="1 2">
    <name type="scientific">Avena sativa</name>
    <name type="common">Oat</name>
    <dbReference type="NCBI Taxonomy" id="4498"/>
    <lineage>
        <taxon>Eukaryota</taxon>
        <taxon>Viridiplantae</taxon>
        <taxon>Streptophyta</taxon>
        <taxon>Embryophyta</taxon>
        <taxon>Tracheophyta</taxon>
        <taxon>Spermatophyta</taxon>
        <taxon>Magnoliopsida</taxon>
        <taxon>Liliopsida</taxon>
        <taxon>Poales</taxon>
        <taxon>Poaceae</taxon>
        <taxon>BOP clade</taxon>
        <taxon>Pooideae</taxon>
        <taxon>Poodae</taxon>
        <taxon>Poeae</taxon>
        <taxon>Poeae Chloroplast Group 1 (Aveneae type)</taxon>
        <taxon>Aveninae</taxon>
        <taxon>Avena</taxon>
    </lineage>
</organism>
<evidence type="ECO:0000313" key="2">
    <source>
        <dbReference type="Proteomes" id="UP001732700"/>
    </source>
</evidence>
<name>A0ACD5X5U2_AVESA</name>
<evidence type="ECO:0000313" key="1">
    <source>
        <dbReference type="EnsemblPlants" id="AVESA.00010b.r2.4DG0745370.1.CDS.1"/>
    </source>
</evidence>
<sequence>MHHTPDPIGEKGNKRKIHQCPSANATIKSTEIPKQRKHKEAPKAPTTTTMAMSPLALSLVAVAAIAAAPHAYGAACEGEASLKGVANDVLLEYGLPKGLLPDSVTSYTFVNATGDFKIKLASSCYVWFGDHYTYFDQEISGTISYGAISNLSGIQAKKLFIWVTITSMVARPERGMIEFHAGFITEDVPMSLFEKVPVCGNGLLGEQLRGAAGVIRELDLLPVAEV</sequence>
<dbReference type="EnsemblPlants" id="AVESA.00010b.r2.4DG0745370.1">
    <property type="protein sequence ID" value="AVESA.00010b.r2.4DG0745370.1.CDS.1"/>
    <property type="gene ID" value="AVESA.00010b.r2.4DG0745370"/>
</dbReference>